<comment type="caution">
    <text evidence="1">The sequence shown here is derived from an EMBL/GenBank/DDBJ whole genome shotgun (WGS) entry which is preliminary data.</text>
</comment>
<evidence type="ECO:0000313" key="2">
    <source>
        <dbReference type="EMBL" id="THD18114.1"/>
    </source>
</evidence>
<organism evidence="1 3">
    <name type="scientific">Fasciola hepatica</name>
    <name type="common">Liver fluke</name>
    <dbReference type="NCBI Taxonomy" id="6192"/>
    <lineage>
        <taxon>Eukaryota</taxon>
        <taxon>Metazoa</taxon>
        <taxon>Spiralia</taxon>
        <taxon>Lophotrochozoa</taxon>
        <taxon>Platyhelminthes</taxon>
        <taxon>Trematoda</taxon>
        <taxon>Digenea</taxon>
        <taxon>Plagiorchiida</taxon>
        <taxon>Echinostomata</taxon>
        <taxon>Echinostomatoidea</taxon>
        <taxon>Fasciolidae</taxon>
        <taxon>Fasciola</taxon>
    </lineage>
</organism>
<dbReference type="EMBL" id="JXXN02016234">
    <property type="protein sequence ID" value="THD18114.1"/>
    <property type="molecule type" value="Genomic_DNA"/>
</dbReference>
<dbReference type="EMBL" id="JXXN02016235">
    <property type="protein sequence ID" value="THD18113.1"/>
    <property type="molecule type" value="Genomic_DNA"/>
</dbReference>
<dbReference type="AlphaFoldDB" id="A0A2H1BRJ9"/>
<accession>A0A2H1BRJ9</accession>
<dbReference type="Proteomes" id="UP000230066">
    <property type="component" value="Unassembled WGS sequence"/>
</dbReference>
<sequence>MGRELSLPIELTTPVIPGNAVIAMNHTQKLRRRRQEAFRFVRVRTKVAQERQNKIYDLHVRIPECAAGDQFYLFGPRSPQGSPGKFRRPWQGPFKVISIRSPSVYVPRQSTTRDAEVLTVN</sequence>
<protein>
    <submittedName>
        <fullName evidence="1">Uncharacterized protein</fullName>
    </submittedName>
</protein>
<name>A0A2H1BRJ9_FASHE</name>
<evidence type="ECO:0000313" key="1">
    <source>
        <dbReference type="EMBL" id="THD18113.1"/>
    </source>
</evidence>
<evidence type="ECO:0000313" key="3">
    <source>
        <dbReference type="Proteomes" id="UP000230066"/>
    </source>
</evidence>
<keyword evidence="3" id="KW-1185">Reference proteome</keyword>
<reference evidence="1 3" key="1">
    <citation type="submission" date="2019-03" db="EMBL/GenBank/DDBJ databases">
        <title>Improved annotation for the trematode Fasciola hepatica.</title>
        <authorList>
            <person name="Choi Y.-J."/>
            <person name="Martin J."/>
            <person name="Mitreva M."/>
        </authorList>
    </citation>
    <scope>NUCLEOTIDE SEQUENCE [LARGE SCALE GENOMIC DNA]</scope>
</reference>
<gene>
    <name evidence="1" type="ORF">D915_010937</name>
    <name evidence="2" type="ORF">D915_010938</name>
</gene>
<proteinExistence type="predicted"/>